<keyword evidence="1" id="KW-1133">Transmembrane helix</keyword>
<accession>A0A6H0SIG2</accession>
<evidence type="ECO:0000313" key="3">
    <source>
        <dbReference type="EMBL" id="QIV87273.1"/>
    </source>
</evidence>
<dbReference type="InterPro" id="IPR009936">
    <property type="entry name" value="DUF1468"/>
</dbReference>
<feature type="transmembrane region" description="Helical" evidence="1">
    <location>
        <begin position="133"/>
        <end position="159"/>
    </location>
</feature>
<evidence type="ECO:0000256" key="1">
    <source>
        <dbReference type="SAM" id="Phobius"/>
    </source>
</evidence>
<keyword evidence="4" id="KW-1185">Reference proteome</keyword>
<feature type="transmembrane region" description="Helical" evidence="1">
    <location>
        <begin position="94"/>
        <end position="121"/>
    </location>
</feature>
<dbReference type="EMBL" id="CP032549">
    <property type="protein sequence ID" value="QIV87273.1"/>
    <property type="molecule type" value="Genomic_DNA"/>
</dbReference>
<protein>
    <submittedName>
        <fullName evidence="3">Tripartite tricarboxylate transporter TctB family protein</fullName>
    </submittedName>
</protein>
<proteinExistence type="predicted"/>
<evidence type="ECO:0000259" key="2">
    <source>
        <dbReference type="Pfam" id="PF07331"/>
    </source>
</evidence>
<feature type="transmembrane region" description="Helical" evidence="1">
    <location>
        <begin position="54"/>
        <end position="74"/>
    </location>
</feature>
<reference evidence="3 4" key="1">
    <citation type="submission" date="2018-09" db="EMBL/GenBank/DDBJ databases">
        <title>Glutamicibacter mishrai S5-52T (LMG 29155T = KCTC 39846T).</title>
        <authorList>
            <person name="Das S.K."/>
        </authorList>
    </citation>
    <scope>NUCLEOTIDE SEQUENCE [LARGE SCALE GENOMIC DNA]</scope>
    <source>
        <strain evidence="3 4">S5-52</strain>
    </source>
</reference>
<gene>
    <name evidence="3" type="ORF">D3791_09105</name>
</gene>
<organism evidence="3 4">
    <name type="scientific">Glutamicibacter mishrai</name>
    <dbReference type="NCBI Taxonomy" id="1775880"/>
    <lineage>
        <taxon>Bacteria</taxon>
        <taxon>Bacillati</taxon>
        <taxon>Actinomycetota</taxon>
        <taxon>Actinomycetes</taxon>
        <taxon>Micrococcales</taxon>
        <taxon>Micrococcaceae</taxon>
        <taxon>Glutamicibacter</taxon>
    </lineage>
</organism>
<dbReference type="Pfam" id="PF07331">
    <property type="entry name" value="TctB"/>
    <property type="match status" value="1"/>
</dbReference>
<name>A0A6H0SIG2_9MICC</name>
<evidence type="ECO:0000313" key="4">
    <source>
        <dbReference type="Proteomes" id="UP000502331"/>
    </source>
</evidence>
<feature type="domain" description="DUF1468" evidence="2">
    <location>
        <begin position="25"/>
        <end position="160"/>
    </location>
</feature>
<dbReference type="Proteomes" id="UP000502331">
    <property type="component" value="Chromosome"/>
</dbReference>
<keyword evidence="1" id="KW-0472">Membrane</keyword>
<sequence length="172" mass="18357">MQLEEAVSNDATGRRVPAGRWPILIGQAVIALVGLYALLGSLSLGLWSSLGPGAGFFPAVLGIFLMVLVVLWFVQERAKPTEDAGAEAFDSAQIWAVVLSLVILAAALPFLGFQLSVFIFLMYHLSFRARIGWVKAVIISLCGSVGVFYLFTAVLHVSLPVATVPPLSMIGL</sequence>
<dbReference type="AlphaFoldDB" id="A0A6H0SIG2"/>
<feature type="transmembrane region" description="Helical" evidence="1">
    <location>
        <begin position="24"/>
        <end position="47"/>
    </location>
</feature>
<keyword evidence="1" id="KW-0812">Transmembrane</keyword>